<dbReference type="EMBL" id="AP024702">
    <property type="protein sequence ID" value="BCX48986.1"/>
    <property type="molecule type" value="Genomic_DNA"/>
</dbReference>
<proteinExistence type="predicted"/>
<feature type="signal peptide" evidence="1">
    <location>
        <begin position="1"/>
        <end position="16"/>
    </location>
</feature>
<gene>
    <name evidence="2" type="ORF">HAHE_28940</name>
</gene>
<evidence type="ECO:0000313" key="3">
    <source>
        <dbReference type="Proteomes" id="UP001374893"/>
    </source>
</evidence>
<feature type="chain" id="PRO_5046137252" evidence="1">
    <location>
        <begin position="17"/>
        <end position="262"/>
    </location>
</feature>
<evidence type="ECO:0000256" key="1">
    <source>
        <dbReference type="SAM" id="SignalP"/>
    </source>
</evidence>
<protein>
    <submittedName>
        <fullName evidence="2">Uncharacterized protein</fullName>
    </submittedName>
</protein>
<keyword evidence="1" id="KW-0732">Signal</keyword>
<name>A0ABN6H5S7_9BACT</name>
<keyword evidence="3" id="KW-1185">Reference proteome</keyword>
<reference evidence="2 3" key="1">
    <citation type="submission" date="2021-06" db="EMBL/GenBank/DDBJ databases">
        <title>Complete genome of Haloferula helveola possessing various polysaccharide degrading enzymes.</title>
        <authorList>
            <person name="Takami H."/>
            <person name="Huang C."/>
            <person name="Hamasaki K."/>
        </authorList>
    </citation>
    <scope>NUCLEOTIDE SEQUENCE [LARGE SCALE GENOMIC DNA]</scope>
    <source>
        <strain evidence="2 3">CN-1</strain>
    </source>
</reference>
<evidence type="ECO:0000313" key="2">
    <source>
        <dbReference type="EMBL" id="BCX48986.1"/>
    </source>
</evidence>
<sequence>MKVPLMLLGAAMICTAAPPIVEDPFAPGEPLPFDPSNPDRDLPKMMRIQVEFIEVAHADFTKLLAGRRNDADATELRKKLAEMVETDRAEVVETMMTVCRSGEKATVESIHEFIYPAEYEPPELPGSVGSWTPTPEELRRIQIRSLLRIPYTPPSFETRNRGTTFQVAPNLGWNDKTIDLNFAPEIVFLTGFSVHSEFTAVSGEVHQDRLPLFAKQSVNTALTCMDGQYVLVTVLTPSGDDGQLDPGRKVIVMLKCDVLVVK</sequence>
<dbReference type="RefSeq" id="WP_338685410.1">
    <property type="nucleotide sequence ID" value="NZ_AP024702.1"/>
</dbReference>
<organism evidence="2 3">
    <name type="scientific">Haloferula helveola</name>
    <dbReference type="NCBI Taxonomy" id="490095"/>
    <lineage>
        <taxon>Bacteria</taxon>
        <taxon>Pseudomonadati</taxon>
        <taxon>Verrucomicrobiota</taxon>
        <taxon>Verrucomicrobiia</taxon>
        <taxon>Verrucomicrobiales</taxon>
        <taxon>Verrucomicrobiaceae</taxon>
        <taxon>Haloferula</taxon>
    </lineage>
</organism>
<accession>A0ABN6H5S7</accession>
<dbReference type="Proteomes" id="UP001374893">
    <property type="component" value="Chromosome"/>
</dbReference>